<dbReference type="EMBL" id="FNWL01000001">
    <property type="protein sequence ID" value="SEH13309.1"/>
    <property type="molecule type" value="Genomic_DNA"/>
</dbReference>
<dbReference type="RefSeq" id="WP_090506165.1">
    <property type="nucleotide sequence ID" value="NZ_FNWL01000001.1"/>
</dbReference>
<accession>A0A1H6FQW5</accession>
<name>A0A1H6FQW5_9EURY</name>
<dbReference type="OrthoDB" id="384211at2157"/>
<protein>
    <submittedName>
        <fullName evidence="2">Uncharacterized protein</fullName>
    </submittedName>
</protein>
<dbReference type="AlphaFoldDB" id="A0A1H6FQW5"/>
<dbReference type="Proteomes" id="UP000199112">
    <property type="component" value="Unassembled WGS sequence"/>
</dbReference>
<evidence type="ECO:0000313" key="2">
    <source>
        <dbReference type="EMBL" id="SEH13309.1"/>
    </source>
</evidence>
<reference evidence="3" key="1">
    <citation type="submission" date="2016-10" db="EMBL/GenBank/DDBJ databases">
        <authorList>
            <person name="Varghese N."/>
            <person name="Submissions S."/>
        </authorList>
    </citation>
    <scope>NUCLEOTIDE SEQUENCE [LARGE SCALE GENOMIC DNA]</scope>
    <source>
        <strain evidence="3">CGMCC 1.8981</strain>
    </source>
</reference>
<keyword evidence="1" id="KW-0812">Transmembrane</keyword>
<organism evidence="2 3">
    <name type="scientific">Natronorubrum sediminis</name>
    <dbReference type="NCBI Taxonomy" id="640943"/>
    <lineage>
        <taxon>Archaea</taxon>
        <taxon>Methanobacteriati</taxon>
        <taxon>Methanobacteriota</taxon>
        <taxon>Stenosarchaea group</taxon>
        <taxon>Halobacteria</taxon>
        <taxon>Halobacteriales</taxon>
        <taxon>Natrialbaceae</taxon>
        <taxon>Natronorubrum</taxon>
    </lineage>
</organism>
<feature type="transmembrane region" description="Helical" evidence="1">
    <location>
        <begin position="60"/>
        <end position="81"/>
    </location>
</feature>
<proteinExistence type="predicted"/>
<keyword evidence="1" id="KW-1133">Transmembrane helix</keyword>
<keyword evidence="1" id="KW-0472">Membrane</keyword>
<gene>
    <name evidence="2" type="ORF">SAMN04487967_1287</name>
</gene>
<evidence type="ECO:0000256" key="1">
    <source>
        <dbReference type="SAM" id="Phobius"/>
    </source>
</evidence>
<sequence>MYLSETDASRATAPTWITSSWMRESSMAVSLSASEHSEDRTVVTFMHSQREWNTMDRNQFIALGFAILMMTSMIAMGALAAI</sequence>
<keyword evidence="3" id="KW-1185">Reference proteome</keyword>
<evidence type="ECO:0000313" key="3">
    <source>
        <dbReference type="Proteomes" id="UP000199112"/>
    </source>
</evidence>